<keyword evidence="7" id="KW-0460">Magnesium</keyword>
<name>A0A1F8B8F4_9BACT</name>
<feature type="transmembrane region" description="Helical" evidence="8">
    <location>
        <begin position="311"/>
        <end position="327"/>
    </location>
</feature>
<dbReference type="GO" id="GO:0044038">
    <property type="term" value="P:cell wall macromolecule biosynthetic process"/>
    <property type="evidence" value="ECO:0007669"/>
    <property type="project" value="TreeGrafter"/>
</dbReference>
<evidence type="ECO:0000256" key="8">
    <source>
        <dbReference type="SAM" id="Phobius"/>
    </source>
</evidence>
<feature type="transmembrane region" description="Helical" evidence="8">
    <location>
        <begin position="6"/>
        <end position="27"/>
    </location>
</feature>
<dbReference type="Pfam" id="PF00953">
    <property type="entry name" value="Glycos_transf_4"/>
    <property type="match status" value="1"/>
</dbReference>
<comment type="caution">
    <text evidence="9">The sequence shown here is derived from an EMBL/GenBank/DDBJ whole genome shotgun (WGS) entry which is preliminary data.</text>
</comment>
<dbReference type="PANTHER" id="PTHR22926:SF3">
    <property type="entry name" value="UNDECAPRENYL-PHOSPHATE ALPHA-N-ACETYLGLUCOSAMINYL 1-PHOSPHATE TRANSFERASE"/>
    <property type="match status" value="1"/>
</dbReference>
<dbReference type="GO" id="GO:0071555">
    <property type="term" value="P:cell wall organization"/>
    <property type="evidence" value="ECO:0007669"/>
    <property type="project" value="TreeGrafter"/>
</dbReference>
<feature type="transmembrane region" description="Helical" evidence="8">
    <location>
        <begin position="208"/>
        <end position="227"/>
    </location>
</feature>
<evidence type="ECO:0000256" key="4">
    <source>
        <dbReference type="ARBA" id="ARBA00022692"/>
    </source>
</evidence>
<evidence type="ECO:0000256" key="5">
    <source>
        <dbReference type="ARBA" id="ARBA00022989"/>
    </source>
</evidence>
<evidence type="ECO:0000256" key="3">
    <source>
        <dbReference type="ARBA" id="ARBA00022679"/>
    </source>
</evidence>
<evidence type="ECO:0000256" key="1">
    <source>
        <dbReference type="ARBA" id="ARBA00004651"/>
    </source>
</evidence>
<keyword evidence="2" id="KW-1003">Cell membrane</keyword>
<dbReference type="InterPro" id="IPR000715">
    <property type="entry name" value="Glycosyl_transferase_4"/>
</dbReference>
<dbReference type="Proteomes" id="UP000176404">
    <property type="component" value="Unassembled WGS sequence"/>
</dbReference>
<keyword evidence="4 8" id="KW-0812">Transmembrane</keyword>
<evidence type="ECO:0000256" key="7">
    <source>
        <dbReference type="PIRSR" id="PIRSR600715-1"/>
    </source>
</evidence>
<accession>A0A1F8B8F4</accession>
<feature type="transmembrane region" description="Helical" evidence="8">
    <location>
        <begin position="153"/>
        <end position="171"/>
    </location>
</feature>
<evidence type="ECO:0000313" key="10">
    <source>
        <dbReference type="Proteomes" id="UP000176404"/>
    </source>
</evidence>
<gene>
    <name evidence="9" type="ORF">A2892_03215</name>
</gene>
<keyword evidence="6 8" id="KW-0472">Membrane</keyword>
<evidence type="ECO:0000256" key="6">
    <source>
        <dbReference type="ARBA" id="ARBA00023136"/>
    </source>
</evidence>
<reference evidence="9 10" key="1">
    <citation type="journal article" date="2016" name="Nat. Commun.">
        <title>Thousands of microbial genomes shed light on interconnected biogeochemical processes in an aquifer system.</title>
        <authorList>
            <person name="Anantharaman K."/>
            <person name="Brown C.T."/>
            <person name="Hug L.A."/>
            <person name="Sharon I."/>
            <person name="Castelle C.J."/>
            <person name="Probst A.J."/>
            <person name="Thomas B.C."/>
            <person name="Singh A."/>
            <person name="Wilkins M.J."/>
            <person name="Karaoz U."/>
            <person name="Brodie E.L."/>
            <person name="Williams K.H."/>
            <person name="Hubbard S.S."/>
            <person name="Banfield J.F."/>
        </authorList>
    </citation>
    <scope>NUCLEOTIDE SEQUENCE [LARGE SCALE GENOMIC DNA]</scope>
</reference>
<keyword evidence="7" id="KW-0479">Metal-binding</keyword>
<dbReference type="CDD" id="cd06853">
    <property type="entry name" value="GT_WecA_like"/>
    <property type="match status" value="1"/>
</dbReference>
<feature type="transmembrane region" description="Helical" evidence="8">
    <location>
        <begin position="48"/>
        <end position="72"/>
    </location>
</feature>
<dbReference type="GO" id="GO:0016780">
    <property type="term" value="F:phosphotransferase activity, for other substituted phosphate groups"/>
    <property type="evidence" value="ECO:0007669"/>
    <property type="project" value="InterPro"/>
</dbReference>
<feature type="transmembrane region" description="Helical" evidence="8">
    <location>
        <begin position="333"/>
        <end position="352"/>
    </location>
</feature>
<proteinExistence type="predicted"/>
<feature type="transmembrane region" description="Helical" evidence="8">
    <location>
        <begin position="107"/>
        <end position="127"/>
    </location>
</feature>
<dbReference type="AlphaFoldDB" id="A0A1F8B8F4"/>
<dbReference type="GO" id="GO:0046872">
    <property type="term" value="F:metal ion binding"/>
    <property type="evidence" value="ECO:0007669"/>
    <property type="project" value="UniProtKB-KW"/>
</dbReference>
<protein>
    <recommendedName>
        <fullName evidence="11">Undecaprenyl-phosphate alpha-N-acetylglucosaminyl 1-phosphate transferase</fullName>
    </recommendedName>
</protein>
<keyword evidence="3" id="KW-0808">Transferase</keyword>
<evidence type="ECO:0000313" key="9">
    <source>
        <dbReference type="EMBL" id="OGM60326.1"/>
    </source>
</evidence>
<comment type="cofactor">
    <cofactor evidence="7">
        <name>Mg(2+)</name>
        <dbReference type="ChEBI" id="CHEBI:18420"/>
    </cofactor>
</comment>
<dbReference type="EMBL" id="MGHD01000005">
    <property type="protein sequence ID" value="OGM60326.1"/>
    <property type="molecule type" value="Genomic_DNA"/>
</dbReference>
<dbReference type="GO" id="GO:0005886">
    <property type="term" value="C:plasma membrane"/>
    <property type="evidence" value="ECO:0007669"/>
    <property type="project" value="UniProtKB-SubCell"/>
</dbReference>
<comment type="subcellular location">
    <subcellularLocation>
        <location evidence="1">Cell membrane</location>
        <topology evidence="1">Multi-pass membrane protein</topology>
    </subcellularLocation>
</comment>
<feature type="transmembrane region" description="Helical" evidence="8">
    <location>
        <begin position="260"/>
        <end position="278"/>
    </location>
</feature>
<evidence type="ECO:0008006" key="11">
    <source>
        <dbReference type="Google" id="ProtNLM"/>
    </source>
</evidence>
<dbReference type="PANTHER" id="PTHR22926">
    <property type="entry name" value="PHOSPHO-N-ACETYLMURAMOYL-PENTAPEPTIDE-TRANSFERASE"/>
    <property type="match status" value="1"/>
</dbReference>
<organism evidence="9 10">
    <name type="scientific">Candidatus Woesebacteria bacterium RIFCSPLOWO2_01_FULL_39_10b</name>
    <dbReference type="NCBI Taxonomy" id="1802517"/>
    <lineage>
        <taxon>Bacteria</taxon>
        <taxon>Candidatus Woeseibacteriota</taxon>
    </lineage>
</organism>
<keyword evidence="5 8" id="KW-1133">Transmembrane helix</keyword>
<feature type="binding site" evidence="7">
    <location>
        <position position="173"/>
    </location>
    <ligand>
        <name>Mg(2+)</name>
        <dbReference type="ChEBI" id="CHEBI:18420"/>
    </ligand>
</feature>
<evidence type="ECO:0000256" key="2">
    <source>
        <dbReference type="ARBA" id="ARBA00022475"/>
    </source>
</evidence>
<feature type="transmembrane region" description="Helical" evidence="8">
    <location>
        <begin position="183"/>
        <end position="202"/>
    </location>
</feature>
<dbReference type="GO" id="GO:0009103">
    <property type="term" value="P:lipopolysaccharide biosynthetic process"/>
    <property type="evidence" value="ECO:0007669"/>
    <property type="project" value="TreeGrafter"/>
</dbReference>
<dbReference type="STRING" id="1802517.A2892_03215"/>
<feature type="transmembrane region" description="Helical" evidence="8">
    <location>
        <begin position="78"/>
        <end position="95"/>
    </location>
</feature>
<sequence length="356" mass="38847">MNNFPKLIIFPAFVSAFISFFSTPLVIKIAKKFGLIDDPKKHKHPKVIHTYPTPRAGGLAAYFGVLVASLIFLPLDKHLLGILLGASIITLVGISDDKLDLNPYLRLLIQFTAASIPIAAGIGISFITNPFNGIVDLSQPQINFYLLGEARSIWLVSDIFALFWIVFMMNILNMGAKGVDGQLPGIVVVAAVTIAALSSKFSADITQWQVIILASITAGAYLGFLPWNFYPQKIMPGFSGSSLAGYLLAILSILSTTKVGILMVVLSVPIVDTGYTIIRRVFSGKSPVWGDRGHLHHKLLDAGFSKRQVSSFYWLVSAFLGIIALNLNTSYKLYTILGVIVFVGGLLLWLTYRPKS</sequence>